<dbReference type="Proteomes" id="UP000422569">
    <property type="component" value="Chromosome"/>
</dbReference>
<protein>
    <submittedName>
        <fullName evidence="1">Uncharacterized protein</fullName>
    </submittedName>
</protein>
<evidence type="ECO:0000313" key="2">
    <source>
        <dbReference type="Proteomes" id="UP000422569"/>
    </source>
</evidence>
<dbReference type="KEGG" id="mpar:F7D14_12655"/>
<accession>A0A6B8MC49</accession>
<dbReference type="AlphaFoldDB" id="A0A6B8MC49"/>
<gene>
    <name evidence="1" type="ORF">F7D14_12655</name>
</gene>
<keyword evidence="2" id="KW-1185">Reference proteome</keyword>
<organism evidence="1 2">
    <name type="scientific">Methylocystis parvus</name>
    <dbReference type="NCBI Taxonomy" id="134"/>
    <lineage>
        <taxon>Bacteria</taxon>
        <taxon>Pseudomonadati</taxon>
        <taxon>Pseudomonadota</taxon>
        <taxon>Alphaproteobacteria</taxon>
        <taxon>Hyphomicrobiales</taxon>
        <taxon>Methylocystaceae</taxon>
        <taxon>Methylocystis</taxon>
    </lineage>
</organism>
<proteinExistence type="predicted"/>
<reference evidence="1 2" key="1">
    <citation type="submission" date="2019-09" db="EMBL/GenBank/DDBJ databases">
        <title>Isolation and complete genome sequencing of Methylocystis species.</title>
        <authorList>
            <person name="Rumah B.L."/>
            <person name="Stead C.E."/>
            <person name="Stevens B.C."/>
            <person name="Minton N.P."/>
            <person name="Grosse-Honebrink A."/>
            <person name="Zhang Y."/>
        </authorList>
    </citation>
    <scope>NUCLEOTIDE SEQUENCE [LARGE SCALE GENOMIC DNA]</scope>
    <source>
        <strain evidence="1 2">BRCS2</strain>
    </source>
</reference>
<name>A0A6B8MC49_9HYPH</name>
<sequence length="66" mass="6799">MGASVEGTAMGMLSAVMNLYGAEAYAEIVAAFRCALAQSDDDAVAATLCDALLEVIRNRTAALTKT</sequence>
<dbReference type="EMBL" id="CP044331">
    <property type="protein sequence ID" value="QGM98240.1"/>
    <property type="molecule type" value="Genomic_DNA"/>
</dbReference>
<evidence type="ECO:0000313" key="1">
    <source>
        <dbReference type="EMBL" id="QGM98240.1"/>
    </source>
</evidence>
<dbReference type="RefSeq" id="WP_154419957.1">
    <property type="nucleotide sequence ID" value="NZ_CP044331.1"/>
</dbReference>